<keyword evidence="1" id="KW-0732">Signal</keyword>
<dbReference type="AlphaFoldDB" id="A0AAV6XPM2"/>
<gene>
    <name evidence="3" type="ORF">BUALT_Bualt04G0119400</name>
</gene>
<protein>
    <recommendedName>
        <fullName evidence="2">RPW8 domain-containing protein</fullName>
    </recommendedName>
</protein>
<dbReference type="InterPro" id="IPR008808">
    <property type="entry name" value="Powdery_mildew-R_dom"/>
</dbReference>
<dbReference type="EMBL" id="WHWC01000004">
    <property type="protein sequence ID" value="KAG8384453.1"/>
    <property type="molecule type" value="Genomic_DNA"/>
</dbReference>
<reference evidence="3" key="1">
    <citation type="submission" date="2019-10" db="EMBL/GenBank/DDBJ databases">
        <authorList>
            <person name="Zhang R."/>
            <person name="Pan Y."/>
            <person name="Wang J."/>
            <person name="Ma R."/>
            <person name="Yu S."/>
        </authorList>
    </citation>
    <scope>NUCLEOTIDE SEQUENCE</scope>
    <source>
        <strain evidence="3">LA-IB0</strain>
        <tissue evidence="3">Leaf</tissue>
    </source>
</reference>
<dbReference type="Proteomes" id="UP000826271">
    <property type="component" value="Unassembled WGS sequence"/>
</dbReference>
<sequence length="167" mass="18836">MGGFVQGAALGAAIELLFRLLLDAIHKAVCLSSDLNRLTSTLSSIKRVVDDTHNFNTVCDESFSDRLIEVDELIQKCSKFKWNIFSMWYYSMKLNKLEAQLLNFFLQLNVAVASRSRESERISVIVDEKVDEFTIMMNNREIGGGISNSFSETFDEIEEGGYCGIDP</sequence>
<accession>A0AAV6XPM2</accession>
<proteinExistence type="predicted"/>
<keyword evidence="4" id="KW-1185">Reference proteome</keyword>
<feature type="signal peptide" evidence="1">
    <location>
        <begin position="1"/>
        <end position="30"/>
    </location>
</feature>
<organism evidence="3 4">
    <name type="scientific">Buddleja alternifolia</name>
    <dbReference type="NCBI Taxonomy" id="168488"/>
    <lineage>
        <taxon>Eukaryota</taxon>
        <taxon>Viridiplantae</taxon>
        <taxon>Streptophyta</taxon>
        <taxon>Embryophyta</taxon>
        <taxon>Tracheophyta</taxon>
        <taxon>Spermatophyta</taxon>
        <taxon>Magnoliopsida</taxon>
        <taxon>eudicotyledons</taxon>
        <taxon>Gunneridae</taxon>
        <taxon>Pentapetalae</taxon>
        <taxon>asterids</taxon>
        <taxon>lamiids</taxon>
        <taxon>Lamiales</taxon>
        <taxon>Scrophulariaceae</taxon>
        <taxon>Buddlejeae</taxon>
        <taxon>Buddleja</taxon>
    </lineage>
</organism>
<name>A0AAV6XPM2_9LAMI</name>
<feature type="domain" description="RPW8" evidence="2">
    <location>
        <begin position="5"/>
        <end position="115"/>
    </location>
</feature>
<evidence type="ECO:0000259" key="2">
    <source>
        <dbReference type="Pfam" id="PF05659"/>
    </source>
</evidence>
<comment type="caution">
    <text evidence="3">The sequence shown here is derived from an EMBL/GenBank/DDBJ whole genome shotgun (WGS) entry which is preliminary data.</text>
</comment>
<evidence type="ECO:0000256" key="1">
    <source>
        <dbReference type="SAM" id="SignalP"/>
    </source>
</evidence>
<feature type="chain" id="PRO_5043910875" description="RPW8 domain-containing protein" evidence="1">
    <location>
        <begin position="31"/>
        <end position="167"/>
    </location>
</feature>
<evidence type="ECO:0000313" key="4">
    <source>
        <dbReference type="Proteomes" id="UP000826271"/>
    </source>
</evidence>
<dbReference type="Pfam" id="PF05659">
    <property type="entry name" value="RPW8"/>
    <property type="match status" value="1"/>
</dbReference>
<evidence type="ECO:0000313" key="3">
    <source>
        <dbReference type="EMBL" id="KAG8384453.1"/>
    </source>
</evidence>